<protein>
    <submittedName>
        <fullName evidence="7">F-type ATP synthase i subunit</fullName>
    </submittedName>
</protein>
<dbReference type="EMBL" id="AP018558">
    <property type="protein sequence ID" value="BBD76353.1"/>
    <property type="molecule type" value="Genomic_DNA"/>
</dbReference>
<feature type="transmembrane region" description="Helical" evidence="6">
    <location>
        <begin position="7"/>
        <end position="27"/>
    </location>
</feature>
<evidence type="ECO:0000313" key="9">
    <source>
        <dbReference type="Proteomes" id="UP000262004"/>
    </source>
</evidence>
<dbReference type="Pfam" id="PF03899">
    <property type="entry name" value="ATP-synt_I"/>
    <property type="match status" value="1"/>
</dbReference>
<dbReference type="GO" id="GO:0005886">
    <property type="term" value="C:plasma membrane"/>
    <property type="evidence" value="ECO:0007669"/>
    <property type="project" value="UniProtKB-SubCell"/>
</dbReference>
<keyword evidence="5 6" id="KW-0472">Membrane</keyword>
<sequence length="127" mass="13101">MTLRTIVSSYWIVAFFVAVAATLMGGVAAGLSALVGGVAVAVPGTVFALLLALHARFAPSAGFFLLGEAVKVVATVVLLIAAVKVLGEPVWLALLAGIAFTAKAGWLSFVFSMRGNHGSFWARTHSL</sequence>
<keyword evidence="4 6" id="KW-1133">Transmembrane helix</keyword>
<feature type="transmembrane region" description="Helical" evidence="6">
    <location>
        <begin position="63"/>
        <end position="83"/>
    </location>
</feature>
<evidence type="ECO:0000256" key="5">
    <source>
        <dbReference type="ARBA" id="ARBA00023136"/>
    </source>
</evidence>
<reference evidence="8 9" key="2">
    <citation type="submission" date="2018-04" db="EMBL/GenBank/DDBJ databases">
        <title>Complete genome sequence of Hydrogenophilus thermoluteolus TH-1.</title>
        <authorList>
            <person name="Arai H."/>
        </authorList>
    </citation>
    <scope>NUCLEOTIDE SEQUENCE [LARGE SCALE GENOMIC DNA]</scope>
    <source>
        <strain evidence="8 9">TH-1</strain>
    </source>
</reference>
<feature type="transmembrane region" description="Helical" evidence="6">
    <location>
        <begin position="33"/>
        <end position="51"/>
    </location>
</feature>
<dbReference type="KEGG" id="htl:HPTL_0083"/>
<dbReference type="AlphaFoldDB" id="H3K2D1"/>
<evidence type="ECO:0000256" key="1">
    <source>
        <dbReference type="ARBA" id="ARBA00004651"/>
    </source>
</evidence>
<accession>H3K2D1</accession>
<name>H3K2D1_HYDTE</name>
<keyword evidence="2" id="KW-1003">Cell membrane</keyword>
<dbReference type="InterPro" id="IPR005598">
    <property type="entry name" value="ATP_synth_I"/>
</dbReference>
<evidence type="ECO:0000313" key="7">
    <source>
        <dbReference type="EMBL" id="BAL49704.1"/>
    </source>
</evidence>
<evidence type="ECO:0000256" key="6">
    <source>
        <dbReference type="SAM" id="Phobius"/>
    </source>
</evidence>
<dbReference type="RefSeq" id="WP_119334206.1">
    <property type="nucleotide sequence ID" value="NZ_AP018558.1"/>
</dbReference>
<reference evidence="7" key="1">
    <citation type="journal article" date="2013" name="Environ. Microbiol. Rep.">
        <title>Oxidative phosphorylation in a thermophilic, facultative chemoautotroph, Hydrogenophilus thermoluteolus, living prevalently in geothermal niches.</title>
        <authorList>
            <person name="Wakai S."/>
            <person name="Masanari M."/>
            <person name="Ikeda T."/>
            <person name="Yamaguchi N."/>
            <person name="Ueshima S."/>
            <person name="Watanabe K."/>
            <person name="Nishihara H."/>
            <person name="Sambongi Y."/>
        </authorList>
    </citation>
    <scope>NUCLEOTIDE SEQUENCE</scope>
    <source>
        <strain evidence="7">TH-1</strain>
    </source>
</reference>
<evidence type="ECO:0000256" key="3">
    <source>
        <dbReference type="ARBA" id="ARBA00022692"/>
    </source>
</evidence>
<evidence type="ECO:0000256" key="4">
    <source>
        <dbReference type="ARBA" id="ARBA00022989"/>
    </source>
</evidence>
<dbReference type="Proteomes" id="UP000262004">
    <property type="component" value="Chromosome"/>
</dbReference>
<proteinExistence type="predicted"/>
<keyword evidence="3 6" id="KW-0812">Transmembrane</keyword>
<comment type="subcellular location">
    <subcellularLocation>
        <location evidence="1">Cell membrane</location>
        <topology evidence="1">Multi-pass membrane protein</topology>
    </subcellularLocation>
</comment>
<organism evidence="7">
    <name type="scientific">Hydrogenophilus thermoluteolus</name>
    <name type="common">Pseudomonas hydrogenothermophila</name>
    <dbReference type="NCBI Taxonomy" id="297"/>
    <lineage>
        <taxon>Bacteria</taxon>
        <taxon>Pseudomonadati</taxon>
        <taxon>Pseudomonadota</taxon>
        <taxon>Hydrogenophilia</taxon>
        <taxon>Hydrogenophilales</taxon>
        <taxon>Hydrogenophilaceae</taxon>
        <taxon>Hydrogenophilus</taxon>
    </lineage>
</organism>
<evidence type="ECO:0000313" key="8">
    <source>
        <dbReference type="EMBL" id="BBD76353.1"/>
    </source>
</evidence>
<evidence type="ECO:0000256" key="2">
    <source>
        <dbReference type="ARBA" id="ARBA00022475"/>
    </source>
</evidence>
<keyword evidence="9" id="KW-1185">Reference proteome</keyword>
<gene>
    <name evidence="7" type="primary">atpI</name>
    <name evidence="8" type="ORF">HPTL_0083</name>
</gene>
<feature type="transmembrane region" description="Helical" evidence="6">
    <location>
        <begin position="89"/>
        <end position="111"/>
    </location>
</feature>
<dbReference type="EMBL" id="AB678398">
    <property type="protein sequence ID" value="BAL49704.1"/>
    <property type="molecule type" value="Genomic_DNA"/>
</dbReference>